<sequence length="137" mass="14329">MSYAMAAGLQTAVYQRLVQDAALSALVGGAIHDAVPPGRVPPLYVTLGPEEARERGDGTAGGAWHRFTITVVSESAGFQQAKAVAGAVSDALVGVELSLARGRLSSLNFLRARARREAGGQARRIDLIFQARVDEGA</sequence>
<dbReference type="AlphaFoldDB" id="A0A0A0HLY5"/>
<evidence type="ECO:0000313" key="1">
    <source>
        <dbReference type="EMBL" id="KGM87148.1"/>
    </source>
</evidence>
<gene>
    <name evidence="1" type="ORF">rosmuc_03451</name>
</gene>
<dbReference type="HOGENOM" id="CLU_126531_0_1_5"/>
<dbReference type="Gene3D" id="3.30.2000.30">
    <property type="match status" value="1"/>
</dbReference>
<evidence type="ECO:0008006" key="3">
    <source>
        <dbReference type="Google" id="ProtNLM"/>
    </source>
</evidence>
<evidence type="ECO:0000313" key="2">
    <source>
        <dbReference type="Proteomes" id="UP000030021"/>
    </source>
</evidence>
<dbReference type="InterPro" id="IPR053745">
    <property type="entry name" value="Viral_Tail_Comp_sf"/>
</dbReference>
<organism evidence="1 2">
    <name type="scientific">Roseovarius mucosus DSM 17069</name>
    <dbReference type="NCBI Taxonomy" id="1288298"/>
    <lineage>
        <taxon>Bacteria</taxon>
        <taxon>Pseudomonadati</taxon>
        <taxon>Pseudomonadota</taxon>
        <taxon>Alphaproteobacteria</taxon>
        <taxon>Rhodobacterales</taxon>
        <taxon>Roseobacteraceae</taxon>
        <taxon>Roseovarius</taxon>
    </lineage>
</organism>
<reference evidence="1 2" key="1">
    <citation type="submission" date="2013-01" db="EMBL/GenBank/DDBJ databases">
        <authorList>
            <person name="Fiebig A."/>
            <person name="Goeker M."/>
            <person name="Klenk H.-P.P."/>
        </authorList>
    </citation>
    <scope>NUCLEOTIDE SEQUENCE [LARGE SCALE GENOMIC DNA]</scope>
    <source>
        <strain evidence="1 2">DSM 17069</strain>
    </source>
</reference>
<accession>A0A0A0HLY5</accession>
<dbReference type="RefSeq" id="WP_037269452.1">
    <property type="nucleotide sequence ID" value="NZ_KN293975.1"/>
</dbReference>
<dbReference type="STRING" id="215743.ROSMUCSMR3_00658"/>
<dbReference type="eggNOG" id="ENOG5032U2V">
    <property type="taxonomic scope" value="Bacteria"/>
</dbReference>
<proteinExistence type="predicted"/>
<dbReference type="Proteomes" id="UP000030021">
    <property type="component" value="Unassembled WGS sequence"/>
</dbReference>
<protein>
    <recommendedName>
        <fullName evidence="3">Gene transfer agent protein</fullName>
    </recommendedName>
</protein>
<dbReference type="PATRIC" id="fig|1288298.3.peg.3461"/>
<comment type="caution">
    <text evidence="1">The sequence shown here is derived from an EMBL/GenBank/DDBJ whole genome shotgun (WGS) entry which is preliminary data.</text>
</comment>
<dbReference type="Pfam" id="PF11367">
    <property type="entry name" value="Tail_completion_gp17"/>
    <property type="match status" value="1"/>
</dbReference>
<dbReference type="InterPro" id="IPR021508">
    <property type="entry name" value="Gp17-like"/>
</dbReference>
<dbReference type="EMBL" id="AONH01000016">
    <property type="protein sequence ID" value="KGM87148.1"/>
    <property type="molecule type" value="Genomic_DNA"/>
</dbReference>
<name>A0A0A0HLY5_9RHOB</name>
<dbReference type="OrthoDB" id="7644395at2"/>